<evidence type="ECO:0000256" key="4">
    <source>
        <dbReference type="ARBA" id="ARBA00023136"/>
    </source>
</evidence>
<accession>A0ABR8PIK5</accession>
<name>A0ABR8PIK5_9BACL</name>
<keyword evidence="2 5" id="KW-0812">Transmembrane</keyword>
<reference evidence="6 7" key="1">
    <citation type="submission" date="2020-08" db="EMBL/GenBank/DDBJ databases">
        <title>A Genomic Blueprint of the Chicken Gut Microbiome.</title>
        <authorList>
            <person name="Gilroy R."/>
            <person name="Ravi A."/>
            <person name="Getino M."/>
            <person name="Pursley I."/>
            <person name="Horton D.L."/>
            <person name="Alikhan N.-F."/>
            <person name="Baker D."/>
            <person name="Gharbi K."/>
            <person name="Hall N."/>
            <person name="Watson M."/>
            <person name="Adriaenssens E.M."/>
            <person name="Foster-Nyarko E."/>
            <person name="Jarju S."/>
            <person name="Secka A."/>
            <person name="Antonio M."/>
            <person name="Oren A."/>
            <person name="Chaudhuri R."/>
            <person name="La Ragione R.M."/>
            <person name="Hildebrand F."/>
            <person name="Pallen M.J."/>
        </authorList>
    </citation>
    <scope>NUCLEOTIDE SEQUENCE [LARGE SCALE GENOMIC DNA]</scope>
    <source>
        <strain evidence="6 7">Sa3CUA8</strain>
    </source>
</reference>
<keyword evidence="3 5" id="KW-1133">Transmembrane helix</keyword>
<feature type="transmembrane region" description="Helical" evidence="5">
    <location>
        <begin position="117"/>
        <end position="141"/>
    </location>
</feature>
<keyword evidence="4 5" id="KW-0472">Membrane</keyword>
<comment type="caution">
    <text evidence="6">The sequence shown here is derived from an EMBL/GenBank/DDBJ whole genome shotgun (WGS) entry which is preliminary data.</text>
</comment>
<keyword evidence="7" id="KW-1185">Reference proteome</keyword>
<feature type="transmembrane region" description="Helical" evidence="5">
    <location>
        <begin position="81"/>
        <end position="105"/>
    </location>
</feature>
<proteinExistence type="predicted"/>
<dbReference type="Pfam" id="PF02674">
    <property type="entry name" value="Colicin_V"/>
    <property type="match status" value="1"/>
</dbReference>
<evidence type="ECO:0000256" key="2">
    <source>
        <dbReference type="ARBA" id="ARBA00022692"/>
    </source>
</evidence>
<dbReference type="EMBL" id="JACSQY010000003">
    <property type="protein sequence ID" value="MBD7907995.1"/>
    <property type="molecule type" value="Genomic_DNA"/>
</dbReference>
<gene>
    <name evidence="6" type="ORF">H9659_06610</name>
</gene>
<feature type="transmembrane region" description="Helical" evidence="5">
    <location>
        <begin position="27"/>
        <end position="43"/>
    </location>
</feature>
<sequence>MLDILILFLLVGGLITGFRRGLLVQVLHMTGFIVSFIVAYAYYKQLADKFVLWIPYPGVTAESKLSWSFGQLDLDQTFYRLLAFILIFFVVKFLLQLVVSMFDFLKHLPVLGFISRFFGAALGFVEFYIIVLLLISFLALLPIDFVQKLLDSSLLSKTMFEHTPVISDKVKEWWYVYTQ</sequence>
<dbReference type="PANTHER" id="PTHR37306">
    <property type="entry name" value="COLICIN V PRODUCTION PROTEIN"/>
    <property type="match status" value="1"/>
</dbReference>
<evidence type="ECO:0000313" key="6">
    <source>
        <dbReference type="EMBL" id="MBD7907995.1"/>
    </source>
</evidence>
<organism evidence="6 7">
    <name type="scientific">Sporosarcina gallistercoris</name>
    <dbReference type="NCBI Taxonomy" id="2762245"/>
    <lineage>
        <taxon>Bacteria</taxon>
        <taxon>Bacillati</taxon>
        <taxon>Bacillota</taxon>
        <taxon>Bacilli</taxon>
        <taxon>Bacillales</taxon>
        <taxon>Caryophanaceae</taxon>
        <taxon>Sporosarcina</taxon>
    </lineage>
</organism>
<evidence type="ECO:0000256" key="3">
    <source>
        <dbReference type="ARBA" id="ARBA00022989"/>
    </source>
</evidence>
<protein>
    <submittedName>
        <fullName evidence="6">CvpA family protein</fullName>
    </submittedName>
</protein>
<evidence type="ECO:0000256" key="1">
    <source>
        <dbReference type="ARBA" id="ARBA00004141"/>
    </source>
</evidence>
<dbReference type="InterPro" id="IPR003825">
    <property type="entry name" value="Colicin-V_CvpA"/>
</dbReference>
<dbReference type="RefSeq" id="WP_191689134.1">
    <property type="nucleotide sequence ID" value="NZ_JACSQY010000003.1"/>
</dbReference>
<evidence type="ECO:0000256" key="5">
    <source>
        <dbReference type="SAM" id="Phobius"/>
    </source>
</evidence>
<comment type="subcellular location">
    <subcellularLocation>
        <location evidence="1">Membrane</location>
        <topology evidence="1">Multi-pass membrane protein</topology>
    </subcellularLocation>
</comment>
<evidence type="ECO:0000313" key="7">
    <source>
        <dbReference type="Proteomes" id="UP000659496"/>
    </source>
</evidence>
<dbReference type="PANTHER" id="PTHR37306:SF1">
    <property type="entry name" value="COLICIN V PRODUCTION PROTEIN"/>
    <property type="match status" value="1"/>
</dbReference>
<dbReference type="Proteomes" id="UP000659496">
    <property type="component" value="Unassembled WGS sequence"/>
</dbReference>